<evidence type="ECO:0000313" key="2">
    <source>
        <dbReference type="EMBL" id="KQJ85154.1"/>
    </source>
</evidence>
<dbReference type="Gene3D" id="3.80.10.10">
    <property type="entry name" value="Ribonuclease Inhibitor"/>
    <property type="match status" value="1"/>
</dbReference>
<dbReference type="OMA" id="YWENINA"/>
<gene>
    <name evidence="3" type="primary">LOC104581457</name>
    <name evidence="2" type="ORF">BRADI_5g25220v3</name>
</gene>
<feature type="domain" description="F-box/LRR-repeat protein 15/At3g58940/PEG3-like LRR" evidence="1">
    <location>
        <begin position="148"/>
        <end position="242"/>
    </location>
</feature>
<dbReference type="Gramene" id="KQJ85154">
    <property type="protein sequence ID" value="KQJ85154"/>
    <property type="gene ID" value="BRADI_5g25220v3"/>
</dbReference>
<dbReference type="AlphaFoldDB" id="I1J316"/>
<sequence length="450" mass="51009">MDSSPEKESTSRGSDRISGLTDDVLGQILSFLRNKKAAGTAALARRWRYIFGSVHDVWFGEGPGDRANDWYTYYVQAHERKSCSDKLLDDINAALLCRRRLHGSNLPELHLYLCFRIGLYCNPRLIDSKKAADSGSDDDDMEWEKARWDNVLPQRLFSCTALRTLCVTHCRLKLPAIVDMPFLETPAIPDSGRSIQRLISSCPRLAYLTLESLGKLRRITVRDKRLRRFALHCCQNIKSIDIDASELSYRGTVPLESLLPQHGAQSLIPSWTIDLCVFPSEAAGFARFARFLGKISHAKHLHLHPCCLDSRFFVAGAFPLFSSLTYLTLCIPSSGTTVGTVRVILEQTPNLEVLSLLMLGGDVVPEETIVDPDKWSFSIPCLRRRLREISMEYYKGSKPQKMLAGLLLRHALVLERLHVVFFECLDFKWRSRLEIQMGGWALAESEKTFI</sequence>
<evidence type="ECO:0000259" key="1">
    <source>
        <dbReference type="Pfam" id="PF24758"/>
    </source>
</evidence>
<evidence type="ECO:0000313" key="4">
    <source>
        <dbReference type="Proteomes" id="UP000008810"/>
    </source>
</evidence>
<reference evidence="2" key="2">
    <citation type="submission" date="2017-06" db="EMBL/GenBank/DDBJ databases">
        <title>WGS assembly of Brachypodium distachyon.</title>
        <authorList>
            <consortium name="The International Brachypodium Initiative"/>
            <person name="Lucas S."/>
            <person name="Harmon-Smith M."/>
            <person name="Lail K."/>
            <person name="Tice H."/>
            <person name="Grimwood J."/>
            <person name="Bruce D."/>
            <person name="Barry K."/>
            <person name="Shu S."/>
            <person name="Lindquist E."/>
            <person name="Wang M."/>
            <person name="Pitluck S."/>
            <person name="Vogel J.P."/>
            <person name="Garvin D.F."/>
            <person name="Mockler T.C."/>
            <person name="Schmutz J."/>
            <person name="Rokhsar D."/>
            <person name="Bevan M.W."/>
        </authorList>
    </citation>
    <scope>NUCLEOTIDE SEQUENCE</scope>
    <source>
        <strain evidence="2">Bd21</strain>
    </source>
</reference>
<dbReference type="OrthoDB" id="695856at2759"/>
<name>I1J316_BRADI</name>
<dbReference type="PANTHER" id="PTHR31900">
    <property type="entry name" value="F-BOX/RNI SUPERFAMILY PROTEIN-RELATED"/>
    <property type="match status" value="1"/>
</dbReference>
<dbReference type="SUPFAM" id="SSF81383">
    <property type="entry name" value="F-box domain"/>
    <property type="match status" value="1"/>
</dbReference>
<proteinExistence type="predicted"/>
<reference evidence="3" key="3">
    <citation type="submission" date="2018-08" db="UniProtKB">
        <authorList>
            <consortium name="EnsemblPlants"/>
        </authorList>
    </citation>
    <scope>IDENTIFICATION</scope>
    <source>
        <strain evidence="3">cv. Bd21</strain>
    </source>
</reference>
<evidence type="ECO:0000313" key="3">
    <source>
        <dbReference type="EnsemblPlants" id="KQJ85154"/>
    </source>
</evidence>
<dbReference type="SUPFAM" id="SSF52047">
    <property type="entry name" value="RNI-like"/>
    <property type="match status" value="1"/>
</dbReference>
<keyword evidence="4" id="KW-1185">Reference proteome</keyword>
<dbReference type="InterPro" id="IPR050232">
    <property type="entry name" value="FBL13/AtMIF1-like"/>
</dbReference>
<dbReference type="InterPro" id="IPR032675">
    <property type="entry name" value="LRR_dom_sf"/>
</dbReference>
<dbReference type="RefSeq" id="XP_010227330.1">
    <property type="nucleotide sequence ID" value="XM_010229028.1"/>
</dbReference>
<accession>I1J316</accession>
<dbReference type="PANTHER" id="PTHR31900:SF30">
    <property type="entry name" value="SUPERFAMILY PROTEIN, PUTATIVE-RELATED"/>
    <property type="match status" value="1"/>
</dbReference>
<protein>
    <recommendedName>
        <fullName evidence="1">F-box/LRR-repeat protein 15/At3g58940/PEG3-like LRR domain-containing protein</fullName>
    </recommendedName>
</protein>
<reference evidence="2 3" key="1">
    <citation type="journal article" date="2010" name="Nature">
        <title>Genome sequencing and analysis of the model grass Brachypodium distachyon.</title>
        <authorList>
            <consortium name="International Brachypodium Initiative"/>
        </authorList>
    </citation>
    <scope>NUCLEOTIDE SEQUENCE [LARGE SCALE GENOMIC DNA]</scope>
    <source>
        <strain evidence="2 3">Bd21</strain>
    </source>
</reference>
<dbReference type="FunCoup" id="I1J316">
    <property type="interactions" value="83"/>
</dbReference>
<dbReference type="HOGENOM" id="CLU_022351_0_0_1"/>
<dbReference type="GeneID" id="104581457"/>
<dbReference type="EnsemblPlants" id="KQJ85154">
    <property type="protein sequence ID" value="KQJ85154"/>
    <property type="gene ID" value="BRADI_5g25220v3"/>
</dbReference>
<dbReference type="KEGG" id="bdi:104581457"/>
<dbReference type="eggNOG" id="ENOG502S2H2">
    <property type="taxonomic scope" value="Eukaryota"/>
</dbReference>
<dbReference type="Pfam" id="PF24758">
    <property type="entry name" value="LRR_At5g56370"/>
    <property type="match status" value="1"/>
</dbReference>
<dbReference type="InterPro" id="IPR055411">
    <property type="entry name" value="LRR_FXL15/At3g58940/PEG3-like"/>
</dbReference>
<dbReference type="EMBL" id="CM000884">
    <property type="protein sequence ID" value="KQJ85154.1"/>
    <property type="molecule type" value="Genomic_DNA"/>
</dbReference>
<organism evidence="2">
    <name type="scientific">Brachypodium distachyon</name>
    <name type="common">Purple false brome</name>
    <name type="synonym">Trachynia distachya</name>
    <dbReference type="NCBI Taxonomy" id="15368"/>
    <lineage>
        <taxon>Eukaryota</taxon>
        <taxon>Viridiplantae</taxon>
        <taxon>Streptophyta</taxon>
        <taxon>Embryophyta</taxon>
        <taxon>Tracheophyta</taxon>
        <taxon>Spermatophyta</taxon>
        <taxon>Magnoliopsida</taxon>
        <taxon>Liliopsida</taxon>
        <taxon>Poales</taxon>
        <taxon>Poaceae</taxon>
        <taxon>BOP clade</taxon>
        <taxon>Pooideae</taxon>
        <taxon>Stipodae</taxon>
        <taxon>Brachypodieae</taxon>
        <taxon>Brachypodium</taxon>
    </lineage>
</organism>
<dbReference type="InterPro" id="IPR036047">
    <property type="entry name" value="F-box-like_dom_sf"/>
</dbReference>
<dbReference type="Proteomes" id="UP000008810">
    <property type="component" value="Chromosome 5"/>
</dbReference>